<dbReference type="RefSeq" id="WP_129457574.1">
    <property type="nucleotide sequence ID" value="NZ_PPCV01000001.1"/>
</dbReference>
<keyword evidence="7" id="KW-1185">Reference proteome</keyword>
<dbReference type="Gene3D" id="3.90.79.10">
    <property type="entry name" value="Nucleoside Triphosphate Pyrophosphohydrolase"/>
    <property type="match status" value="1"/>
</dbReference>
<dbReference type="InterPro" id="IPR016181">
    <property type="entry name" value="Acyl_CoA_acyltransferase"/>
</dbReference>
<dbReference type="CDD" id="cd18876">
    <property type="entry name" value="NUDIX_Hydrolase"/>
    <property type="match status" value="1"/>
</dbReference>
<dbReference type="InterPro" id="IPR020476">
    <property type="entry name" value="Nudix_hydrolase"/>
</dbReference>
<dbReference type="PROSITE" id="PS00893">
    <property type="entry name" value="NUDIX_BOX"/>
    <property type="match status" value="1"/>
</dbReference>
<dbReference type="Proteomes" id="UP000290624">
    <property type="component" value="Unassembled WGS sequence"/>
</dbReference>
<dbReference type="InterPro" id="IPR015797">
    <property type="entry name" value="NUDIX_hydrolase-like_dom_sf"/>
</dbReference>
<comment type="caution">
    <text evidence="6">The sequence shown here is derived from an EMBL/GenBank/DDBJ whole genome shotgun (WGS) entry which is preliminary data.</text>
</comment>
<sequence length="220" mass="24263">MEGGEPRRQEEHVAADDVAGRRALHRRGFQLEGRLRQARRTEHGWVDELVYGRLADDPVGPEASTWVMNSITPRKRLIAHALVQDVAGLVLLCETSFKGDWEFPGGLVEPGESPREACTREMVEEMGFAPALGGVLVVDWLRPYKGWEDAVELVFATTVVSAELKQSLAPDGSEIVALHWLDPQQAGERMTPFGAARLHSALAAAREGATWYTEAGIRQL</sequence>
<evidence type="ECO:0000256" key="1">
    <source>
        <dbReference type="ARBA" id="ARBA00001946"/>
    </source>
</evidence>
<dbReference type="InterPro" id="IPR000086">
    <property type="entry name" value="NUDIX_hydrolase_dom"/>
</dbReference>
<dbReference type="AlphaFoldDB" id="A0A4Q2ENB4"/>
<organism evidence="6 7">
    <name type="scientific">Propioniciclava flava</name>
    <dbReference type="NCBI Taxonomy" id="2072026"/>
    <lineage>
        <taxon>Bacteria</taxon>
        <taxon>Bacillati</taxon>
        <taxon>Actinomycetota</taxon>
        <taxon>Actinomycetes</taxon>
        <taxon>Propionibacteriales</taxon>
        <taxon>Propionibacteriaceae</taxon>
        <taxon>Propioniciclava</taxon>
    </lineage>
</organism>
<accession>A0A4Q2ENB4</accession>
<dbReference type="Gene3D" id="3.40.630.30">
    <property type="match status" value="1"/>
</dbReference>
<dbReference type="PANTHER" id="PTHR43046:SF14">
    <property type="entry name" value="MUTT_NUDIX FAMILY PROTEIN"/>
    <property type="match status" value="1"/>
</dbReference>
<evidence type="ECO:0000313" key="7">
    <source>
        <dbReference type="Proteomes" id="UP000290624"/>
    </source>
</evidence>
<dbReference type="InterPro" id="IPR020084">
    <property type="entry name" value="NUDIX_hydrolase_CS"/>
</dbReference>
<evidence type="ECO:0000256" key="3">
    <source>
        <dbReference type="ARBA" id="ARBA00022801"/>
    </source>
</evidence>
<evidence type="ECO:0000256" key="4">
    <source>
        <dbReference type="RuleBase" id="RU003476"/>
    </source>
</evidence>
<proteinExistence type="inferred from homology"/>
<evidence type="ECO:0000313" key="6">
    <source>
        <dbReference type="EMBL" id="RXW33605.1"/>
    </source>
</evidence>
<comment type="similarity">
    <text evidence="2 4">Belongs to the Nudix hydrolase family.</text>
</comment>
<dbReference type="GO" id="GO:0016787">
    <property type="term" value="F:hydrolase activity"/>
    <property type="evidence" value="ECO:0007669"/>
    <property type="project" value="UniProtKB-KW"/>
</dbReference>
<dbReference type="SUPFAM" id="SSF55811">
    <property type="entry name" value="Nudix"/>
    <property type="match status" value="1"/>
</dbReference>
<evidence type="ECO:0000256" key="2">
    <source>
        <dbReference type="ARBA" id="ARBA00005582"/>
    </source>
</evidence>
<gene>
    <name evidence="6" type="ORF">C1706_02325</name>
</gene>
<reference evidence="6 7" key="1">
    <citation type="submission" date="2018-01" db="EMBL/GenBank/DDBJ databases">
        <title>Lactibacter flavus gen. nov., sp. nov., a novel bacterium of the family Propionibacteriaceae isolated from raw milk and dairy products.</title>
        <authorList>
            <person name="Wenning M."/>
            <person name="Breitenwieser F."/>
            <person name="Huptas C."/>
            <person name="von Neubeck M."/>
            <person name="Busse H.-J."/>
            <person name="Scherer S."/>
        </authorList>
    </citation>
    <scope>NUCLEOTIDE SEQUENCE [LARGE SCALE GENOMIC DNA]</scope>
    <source>
        <strain evidence="6 7">VG341</strain>
    </source>
</reference>
<dbReference type="EMBL" id="PPCV01000001">
    <property type="protein sequence ID" value="RXW33605.1"/>
    <property type="molecule type" value="Genomic_DNA"/>
</dbReference>
<protein>
    <recommendedName>
        <fullName evidence="5">Nudix hydrolase domain-containing protein</fullName>
    </recommendedName>
</protein>
<dbReference type="PANTHER" id="PTHR43046">
    <property type="entry name" value="GDP-MANNOSE MANNOSYL HYDROLASE"/>
    <property type="match status" value="1"/>
</dbReference>
<dbReference type="PRINTS" id="PR00502">
    <property type="entry name" value="NUDIXFAMILY"/>
</dbReference>
<comment type="cofactor">
    <cofactor evidence="1">
        <name>Mg(2+)</name>
        <dbReference type="ChEBI" id="CHEBI:18420"/>
    </cofactor>
</comment>
<name>A0A4Q2ENB4_9ACTN</name>
<keyword evidence="3 4" id="KW-0378">Hydrolase</keyword>
<dbReference type="PROSITE" id="PS51462">
    <property type="entry name" value="NUDIX"/>
    <property type="match status" value="1"/>
</dbReference>
<dbReference type="Pfam" id="PF00293">
    <property type="entry name" value="NUDIX"/>
    <property type="match status" value="1"/>
</dbReference>
<dbReference type="SUPFAM" id="SSF55729">
    <property type="entry name" value="Acyl-CoA N-acyltransferases (Nat)"/>
    <property type="match status" value="1"/>
</dbReference>
<dbReference type="OrthoDB" id="4247482at2"/>
<evidence type="ECO:0000259" key="5">
    <source>
        <dbReference type="PROSITE" id="PS51462"/>
    </source>
</evidence>
<feature type="domain" description="Nudix hydrolase" evidence="5">
    <location>
        <begin position="73"/>
        <end position="203"/>
    </location>
</feature>